<comment type="similarity">
    <text evidence="1 2">Belongs to the YPI1 family.</text>
</comment>
<dbReference type="Proteomes" id="UP000235388">
    <property type="component" value="Unassembled WGS sequence"/>
</dbReference>
<dbReference type="PANTHER" id="PTHR20835">
    <property type="entry name" value="E3 UBIQUITIN-PROTEIN LIGASE PPP1R11-RELATED"/>
    <property type="match status" value="1"/>
</dbReference>
<evidence type="ECO:0000313" key="8">
    <source>
        <dbReference type="Proteomes" id="UP000235388"/>
    </source>
</evidence>
<accession>A0A2N5TLP7</accession>
<feature type="region of interest" description="Disordered" evidence="3">
    <location>
        <begin position="1"/>
        <end position="85"/>
    </location>
</feature>
<evidence type="ECO:0000313" key="4">
    <source>
        <dbReference type="EMBL" id="PLW11925.1"/>
    </source>
</evidence>
<evidence type="ECO:0000256" key="3">
    <source>
        <dbReference type="SAM" id="MobiDB-lite"/>
    </source>
</evidence>
<name>A0A2N5TLP7_9BASI</name>
<evidence type="ECO:0000256" key="2">
    <source>
        <dbReference type="RuleBase" id="RU367162"/>
    </source>
</evidence>
<dbReference type="EMBL" id="PGCJ01001000">
    <property type="protein sequence ID" value="PLW11925.1"/>
    <property type="molecule type" value="Genomic_DNA"/>
</dbReference>
<keyword evidence="8" id="KW-1185">Reference proteome</keyword>
<feature type="compositionally biased region" description="Polar residues" evidence="3">
    <location>
        <begin position="133"/>
        <end position="153"/>
    </location>
</feature>
<evidence type="ECO:0000313" key="7">
    <source>
        <dbReference type="EMBL" id="PLW49385.1"/>
    </source>
</evidence>
<reference evidence="8 9" key="1">
    <citation type="submission" date="2017-11" db="EMBL/GenBank/DDBJ databases">
        <title>De novo assembly and phasing of dikaryotic genomes from two isolates of Puccinia coronata f. sp. avenae, the causal agent of oat crown rust.</title>
        <authorList>
            <person name="Miller M.E."/>
            <person name="Zhang Y."/>
            <person name="Omidvar V."/>
            <person name="Sperschneider J."/>
            <person name="Schwessinger B."/>
            <person name="Raley C."/>
            <person name="Palmer J.M."/>
            <person name="Garnica D."/>
            <person name="Upadhyaya N."/>
            <person name="Rathjen J."/>
            <person name="Taylor J.M."/>
            <person name="Park R.F."/>
            <person name="Dodds P.N."/>
            <person name="Hirsch C.D."/>
            <person name="Kianian S.F."/>
            <person name="Figueroa M."/>
        </authorList>
    </citation>
    <scope>NUCLEOTIDE SEQUENCE [LARGE SCALE GENOMIC DNA]</scope>
    <source>
        <strain evidence="5">12NC29</strain>
        <strain evidence="6">12SD80</strain>
    </source>
</reference>
<dbReference type="AlphaFoldDB" id="A0A2N5TLP7"/>
<keyword evidence="2" id="KW-0539">Nucleus</keyword>
<comment type="caution">
    <text evidence="5">The sequence shown here is derived from an EMBL/GenBank/DDBJ whole genome shotgun (WGS) entry which is preliminary data.</text>
</comment>
<feature type="compositionally biased region" description="Low complexity" evidence="3">
    <location>
        <begin position="68"/>
        <end position="79"/>
    </location>
</feature>
<dbReference type="PANTHER" id="PTHR20835:SF0">
    <property type="entry name" value="E3 UBIQUITIN-PROTEIN LIGASE PPP1R11"/>
    <property type="match status" value="1"/>
</dbReference>
<comment type="function">
    <text evidence="2">Regulator of type 1 phosphatases which maintains protein phosphatase activity under strict control.</text>
</comment>
<dbReference type="InterPro" id="IPR011107">
    <property type="entry name" value="PPI_Ypi1"/>
</dbReference>
<dbReference type="EMBL" id="PGCI01000098">
    <property type="protein sequence ID" value="PLW40742.1"/>
    <property type="molecule type" value="Genomic_DNA"/>
</dbReference>
<feature type="compositionally biased region" description="Basic and acidic residues" evidence="3">
    <location>
        <begin position="103"/>
        <end position="117"/>
    </location>
</feature>
<evidence type="ECO:0000313" key="5">
    <source>
        <dbReference type="EMBL" id="PLW26429.1"/>
    </source>
</evidence>
<feature type="compositionally biased region" description="Polar residues" evidence="3">
    <location>
        <begin position="1"/>
        <end position="16"/>
    </location>
</feature>
<proteinExistence type="inferred from homology"/>
<gene>
    <name evidence="7" type="ORF">PCANC_07768</name>
    <name evidence="4" type="ORF">PCANC_21996</name>
    <name evidence="5" type="ORF">PCANC_23989</name>
    <name evidence="6" type="ORF">PCASD_09343</name>
</gene>
<organism evidence="5 8">
    <name type="scientific">Puccinia coronata f. sp. avenae</name>
    <dbReference type="NCBI Taxonomy" id="200324"/>
    <lineage>
        <taxon>Eukaryota</taxon>
        <taxon>Fungi</taxon>
        <taxon>Dikarya</taxon>
        <taxon>Basidiomycota</taxon>
        <taxon>Pucciniomycotina</taxon>
        <taxon>Pucciniomycetes</taxon>
        <taxon>Pucciniales</taxon>
        <taxon>Pucciniaceae</taxon>
        <taxon>Puccinia</taxon>
    </lineage>
</organism>
<dbReference type="GO" id="GO:0005634">
    <property type="term" value="C:nucleus"/>
    <property type="evidence" value="ECO:0007669"/>
    <property type="project" value="UniProtKB-SubCell"/>
</dbReference>
<dbReference type="GO" id="GO:0004865">
    <property type="term" value="F:protein serine/threonine phosphatase inhibitor activity"/>
    <property type="evidence" value="ECO:0007669"/>
    <property type="project" value="UniProtKB-UniRule"/>
</dbReference>
<dbReference type="EMBL" id="PGCJ01000543">
    <property type="protein sequence ID" value="PLW26429.1"/>
    <property type="molecule type" value="Genomic_DNA"/>
</dbReference>
<feature type="compositionally biased region" description="Polar residues" evidence="3">
    <location>
        <begin position="48"/>
        <end position="57"/>
    </location>
</feature>
<dbReference type="Pfam" id="PF07491">
    <property type="entry name" value="PPI_Ypi1"/>
    <property type="match status" value="1"/>
</dbReference>
<evidence type="ECO:0000313" key="6">
    <source>
        <dbReference type="EMBL" id="PLW40742.1"/>
    </source>
</evidence>
<dbReference type="OrthoDB" id="307488at2759"/>
<feature type="compositionally biased region" description="Polar residues" evidence="3">
    <location>
        <begin position="30"/>
        <end position="40"/>
    </location>
</feature>
<sequence length="176" mass="19081">MNSSTLQSNQNAPTVRQTERSAAARGSRTMVINQDNSSTPPHDHQTQRADSNNTATTLILRAAPPLPSSQRRQPRVQWQDNVIDNEGLGRKKSKVCCIYNKPKAFDESSDESDHSDSDCCPSRSSANRPCPPTTSSVQNTLSPSGQPTQSHSLPTPPRSPNAYEADPNKSKGKGKA</sequence>
<comment type="subcellular location">
    <subcellularLocation>
        <location evidence="2">Nucleus</location>
    </subcellularLocation>
</comment>
<dbReference type="EMBL" id="PGCJ01000096">
    <property type="protein sequence ID" value="PLW49385.1"/>
    <property type="molecule type" value="Genomic_DNA"/>
</dbReference>
<dbReference type="STRING" id="200324.A0A2N5TLP7"/>
<dbReference type="GO" id="GO:0008157">
    <property type="term" value="F:protein phosphatase 1 binding"/>
    <property type="evidence" value="ECO:0007669"/>
    <property type="project" value="TreeGrafter"/>
</dbReference>
<evidence type="ECO:0000256" key="1">
    <source>
        <dbReference type="ARBA" id="ARBA00005605"/>
    </source>
</evidence>
<evidence type="ECO:0000313" key="9">
    <source>
        <dbReference type="Proteomes" id="UP000235392"/>
    </source>
</evidence>
<feature type="region of interest" description="Disordered" evidence="3">
    <location>
        <begin position="103"/>
        <end position="176"/>
    </location>
</feature>
<protein>
    <recommendedName>
        <fullName evidence="2">Type 1 phosphatases regulator</fullName>
    </recommendedName>
</protein>
<dbReference type="Proteomes" id="UP000235392">
    <property type="component" value="Unassembled WGS sequence"/>
</dbReference>